<dbReference type="Pfam" id="PF00289">
    <property type="entry name" value="Biotin_carb_N"/>
    <property type="match status" value="1"/>
</dbReference>
<gene>
    <name evidence="11" type="ORF">DJ019_14510</name>
</gene>
<evidence type="ECO:0000256" key="1">
    <source>
        <dbReference type="ARBA" id="ARBA00001953"/>
    </source>
</evidence>
<dbReference type="Pfam" id="PF02786">
    <property type="entry name" value="CPSase_L_D2"/>
    <property type="match status" value="1"/>
</dbReference>
<keyword evidence="2" id="KW-0436">Ligase</keyword>
<dbReference type="GO" id="GO:0016874">
    <property type="term" value="F:ligase activity"/>
    <property type="evidence" value="ECO:0007669"/>
    <property type="project" value="UniProtKB-KW"/>
</dbReference>
<sequence length="1103" mass="116780">MRPKQVFEGTPVKTLLIANRGEIAVRIARTAAEMGLSTVAVFSEDDAASLHVRKTDQAVALKGSGPAAYLDISQVVAAAKAAGADAVHPGYGFLAENAAFARACAEAGLIFVGPTPETLELFGDKGRARALAQSCGVPVLSGTDGPTTLDEAKAFLAANGAVMVKAVAGGGGRGMRPAATIEELEAAFARCASEAMAAFGNGDLYVERFLPHARHIEVQIVGDGSAVSHLYDRECSLQRQRQKVVEIAPADMLPAAVRERLFAHAVALGRAAGYRGLCTIEFLVDGDEAVFIEGNARLQVEHTVTEEVTGLDLVRLQLQIAAGHTLAELAVTQDRIPEPRGHAVQARVNLETMAADGSAKPAGGTLSVFEPPSGPGVRVDGFGYAGYLTSARFDSLMAKVIVHAGAGGLSRAVAKAYRALSEFRIEGSPTNIAFLQNLLAHPAVAAGEVHTRFIEQHMSELTGEPEAHPRLYFDAAARGETSGGARAEPQAPAGTTALRSPLQGTVIGLAAEAGETVRKGQALVILEAMKMEHVIAAEAAGVVRALAVEIGETVFEGNPLAFLEVDEAGATVDDAEAAIDLDHIRPDLAEVIERHRITLDAARPEAVARRRKTGQRTARENLDDLFDPGSFQEYGAMAIAAQRRRRELADLQVNTPADGIVTGVGEVNGRLFDEDKARCVGLAYDFTVLAGTQGHFNHKKTDRILEFAEHWKAPIIWYTEGGGGRPGDVDGGQLSASSLDTTSFTTFARLSGLAPRISINSGRCFAGNAIFFGCADVTIATRYSNIGLGGPAMIEGGGLGVFTPDEIGPSDVMYANGAIDVLAEDEAEATAAAKHILGMFQGAVRDWDCEDQRRLRHLIPENRVRAYEVREVIRTLADTGSWIELRGGYGKGMITGFLRIEGRPMGLFANDPRHLGGAIDSEGAEKAGRFLQLCDAFDVPVLSLCDTPGFMVGPASETTAAVRRGSRLMVTATSLTVPLFTVVLRKGYGLGAQAMSGGDFSAPAMTIAWPTAEFGPMGLEGAVRLGYKKELDAQPDEAAKKALFEKLVGRMYETGKALSVASVVEIDAVIDPAETRAWLVRGLKVCPVPPRAPGKKRPFIDTW</sequence>
<dbReference type="SUPFAM" id="SSF56059">
    <property type="entry name" value="Glutathione synthetase ATP-binding domain-like"/>
    <property type="match status" value="1"/>
</dbReference>
<dbReference type="CDD" id="cd06850">
    <property type="entry name" value="biotinyl_domain"/>
    <property type="match status" value="1"/>
</dbReference>
<comment type="cofactor">
    <cofactor evidence="1">
        <name>biotin</name>
        <dbReference type="ChEBI" id="CHEBI:57586"/>
    </cofactor>
</comment>
<dbReference type="InterPro" id="IPR016185">
    <property type="entry name" value="PreATP-grasp_dom_sf"/>
</dbReference>
<dbReference type="InterPro" id="IPR011053">
    <property type="entry name" value="Single_hybrid_motif"/>
</dbReference>
<dbReference type="OrthoDB" id="9763189at2"/>
<dbReference type="InterPro" id="IPR005482">
    <property type="entry name" value="Biotin_COase_C"/>
</dbReference>
<dbReference type="InterPro" id="IPR000089">
    <property type="entry name" value="Biotin_lipoyl"/>
</dbReference>
<accession>A0A328BDH8</accession>
<dbReference type="PROSITE" id="PS50975">
    <property type="entry name" value="ATP_GRASP"/>
    <property type="match status" value="1"/>
</dbReference>
<dbReference type="Gene3D" id="3.30.1490.20">
    <property type="entry name" value="ATP-grasp fold, A domain"/>
    <property type="match status" value="1"/>
</dbReference>
<dbReference type="SUPFAM" id="SSF51246">
    <property type="entry name" value="Rudiment single hybrid motif"/>
    <property type="match status" value="1"/>
</dbReference>
<dbReference type="Pfam" id="PF02785">
    <property type="entry name" value="Biotin_carb_C"/>
    <property type="match status" value="1"/>
</dbReference>
<dbReference type="InterPro" id="IPR034733">
    <property type="entry name" value="AcCoA_carboxyl_beta"/>
</dbReference>
<evidence type="ECO:0000256" key="6">
    <source>
        <dbReference type="PROSITE-ProRule" id="PRU00409"/>
    </source>
</evidence>
<keyword evidence="12" id="KW-1185">Reference proteome</keyword>
<evidence type="ECO:0000313" key="12">
    <source>
        <dbReference type="Proteomes" id="UP000249524"/>
    </source>
</evidence>
<evidence type="ECO:0000313" key="11">
    <source>
        <dbReference type="EMBL" id="RAK64481.1"/>
    </source>
</evidence>
<dbReference type="AlphaFoldDB" id="A0A328BDH8"/>
<dbReference type="SUPFAM" id="SSF51230">
    <property type="entry name" value="Single hybrid motif"/>
    <property type="match status" value="1"/>
</dbReference>
<dbReference type="InterPro" id="IPR011054">
    <property type="entry name" value="Rudment_hybrid_motif"/>
</dbReference>
<dbReference type="EMBL" id="QFYS01000006">
    <property type="protein sequence ID" value="RAK64481.1"/>
    <property type="molecule type" value="Genomic_DNA"/>
</dbReference>
<dbReference type="Gene3D" id="3.90.226.10">
    <property type="entry name" value="2-enoyl-CoA Hydratase, Chain A, domain 1"/>
    <property type="match status" value="2"/>
</dbReference>
<feature type="domain" description="ATP-grasp" evidence="8">
    <location>
        <begin position="129"/>
        <end position="322"/>
    </location>
</feature>
<dbReference type="InterPro" id="IPR051602">
    <property type="entry name" value="ACC_Biotin_Carboxylase"/>
</dbReference>
<dbReference type="SUPFAM" id="SSF52440">
    <property type="entry name" value="PreATP-grasp domain"/>
    <property type="match status" value="1"/>
</dbReference>
<name>A0A328BDH8_9CAUL</name>
<evidence type="ECO:0000259" key="10">
    <source>
        <dbReference type="PROSITE" id="PS50989"/>
    </source>
</evidence>
<dbReference type="InterPro" id="IPR001882">
    <property type="entry name" value="Biotin_BS"/>
</dbReference>
<dbReference type="Gene3D" id="3.40.50.20">
    <property type="match status" value="1"/>
</dbReference>
<keyword evidence="4 6" id="KW-0067">ATP-binding</keyword>
<organism evidence="11 12">
    <name type="scientific">Phenylobacterium kunshanense</name>
    <dbReference type="NCBI Taxonomy" id="1445034"/>
    <lineage>
        <taxon>Bacteria</taxon>
        <taxon>Pseudomonadati</taxon>
        <taxon>Pseudomonadota</taxon>
        <taxon>Alphaproteobacteria</taxon>
        <taxon>Caulobacterales</taxon>
        <taxon>Caulobacteraceae</taxon>
        <taxon>Phenylobacterium</taxon>
    </lineage>
</organism>
<feature type="domain" description="CoA carboxyltransferase C-terminal" evidence="10">
    <location>
        <begin position="846"/>
        <end position="1085"/>
    </location>
</feature>
<dbReference type="Pfam" id="PF01039">
    <property type="entry name" value="Carboxyl_trans"/>
    <property type="match status" value="1"/>
</dbReference>
<reference evidence="11 12" key="1">
    <citation type="submission" date="2018-05" db="EMBL/GenBank/DDBJ databases">
        <authorList>
            <person name="Lanie J.A."/>
            <person name="Ng W.-L."/>
            <person name="Kazmierczak K.M."/>
            <person name="Andrzejewski T.M."/>
            <person name="Davidsen T.M."/>
            <person name="Wayne K.J."/>
            <person name="Tettelin H."/>
            <person name="Glass J.I."/>
            <person name="Rusch D."/>
            <person name="Podicherti R."/>
            <person name="Tsui H.-C.T."/>
            <person name="Winkler M.E."/>
        </authorList>
    </citation>
    <scope>NUCLEOTIDE SEQUENCE [LARGE SCALE GENOMIC DNA]</scope>
    <source>
        <strain evidence="11 12">BUT-10</strain>
    </source>
</reference>
<dbReference type="PROSITE" id="PS50979">
    <property type="entry name" value="BC"/>
    <property type="match status" value="1"/>
</dbReference>
<feature type="domain" description="Biotin carboxylation" evidence="9">
    <location>
        <begin position="11"/>
        <end position="459"/>
    </location>
</feature>
<evidence type="ECO:0000256" key="4">
    <source>
        <dbReference type="ARBA" id="ARBA00022840"/>
    </source>
</evidence>
<dbReference type="Proteomes" id="UP000249524">
    <property type="component" value="Unassembled WGS sequence"/>
</dbReference>
<dbReference type="SUPFAM" id="SSF52096">
    <property type="entry name" value="ClpP/crotonase"/>
    <property type="match status" value="2"/>
</dbReference>
<evidence type="ECO:0000259" key="8">
    <source>
        <dbReference type="PROSITE" id="PS50975"/>
    </source>
</evidence>
<dbReference type="InterPro" id="IPR011763">
    <property type="entry name" value="COA_CT_C"/>
</dbReference>
<dbReference type="PANTHER" id="PTHR48095:SF5">
    <property type="entry name" value="BLL7292 PROTEIN"/>
    <property type="match status" value="1"/>
</dbReference>
<protein>
    <submittedName>
        <fullName evidence="11">Carbamoyl-phosphate synthase large subunit</fullName>
    </submittedName>
</protein>
<dbReference type="Pfam" id="PF00364">
    <property type="entry name" value="Biotin_lipoyl"/>
    <property type="match status" value="1"/>
</dbReference>
<dbReference type="PROSITE" id="PS00188">
    <property type="entry name" value="BIOTIN"/>
    <property type="match status" value="1"/>
</dbReference>
<dbReference type="PROSITE" id="PS50968">
    <property type="entry name" value="BIOTINYL_LIPOYL"/>
    <property type="match status" value="1"/>
</dbReference>
<feature type="domain" description="Lipoyl-binding" evidence="7">
    <location>
        <begin position="490"/>
        <end position="564"/>
    </location>
</feature>
<dbReference type="SMART" id="SM00878">
    <property type="entry name" value="Biotin_carb_C"/>
    <property type="match status" value="1"/>
</dbReference>
<dbReference type="GO" id="GO:0046872">
    <property type="term" value="F:metal ion binding"/>
    <property type="evidence" value="ECO:0007669"/>
    <property type="project" value="InterPro"/>
</dbReference>
<dbReference type="Gene3D" id="2.40.50.100">
    <property type="match status" value="1"/>
</dbReference>
<dbReference type="InterPro" id="IPR011761">
    <property type="entry name" value="ATP-grasp"/>
</dbReference>
<dbReference type="PROSITE" id="PS50989">
    <property type="entry name" value="COA_CT_CTER"/>
    <property type="match status" value="1"/>
</dbReference>
<evidence type="ECO:0000256" key="3">
    <source>
        <dbReference type="ARBA" id="ARBA00022741"/>
    </source>
</evidence>
<dbReference type="RefSeq" id="WP_111276868.1">
    <property type="nucleotide sequence ID" value="NZ_QFYS01000006.1"/>
</dbReference>
<dbReference type="InterPro" id="IPR005481">
    <property type="entry name" value="BC-like_N"/>
</dbReference>
<dbReference type="InterPro" id="IPR005479">
    <property type="entry name" value="CPAse_ATP-bd"/>
</dbReference>
<dbReference type="Gene3D" id="3.30.470.20">
    <property type="entry name" value="ATP-grasp fold, B domain"/>
    <property type="match status" value="1"/>
</dbReference>
<evidence type="ECO:0000256" key="5">
    <source>
        <dbReference type="ARBA" id="ARBA00023267"/>
    </source>
</evidence>
<dbReference type="FunFam" id="3.40.50.20:FF:000010">
    <property type="entry name" value="Propionyl-CoA carboxylase subunit alpha"/>
    <property type="match status" value="1"/>
</dbReference>
<keyword evidence="3 6" id="KW-0547">Nucleotide-binding</keyword>
<dbReference type="InterPro" id="IPR029045">
    <property type="entry name" value="ClpP/crotonase-like_dom_sf"/>
</dbReference>
<dbReference type="InterPro" id="IPR013815">
    <property type="entry name" value="ATP_grasp_subdomain_1"/>
</dbReference>
<keyword evidence="5" id="KW-0092">Biotin</keyword>
<dbReference type="PANTHER" id="PTHR48095">
    <property type="entry name" value="PYRUVATE CARBOXYLASE SUBUNIT A"/>
    <property type="match status" value="1"/>
</dbReference>
<comment type="caution">
    <text evidence="11">The sequence shown here is derived from an EMBL/GenBank/DDBJ whole genome shotgun (WGS) entry which is preliminary data.</text>
</comment>
<dbReference type="GO" id="GO:0005524">
    <property type="term" value="F:ATP binding"/>
    <property type="evidence" value="ECO:0007669"/>
    <property type="project" value="UniProtKB-UniRule"/>
</dbReference>
<evidence type="ECO:0000259" key="9">
    <source>
        <dbReference type="PROSITE" id="PS50979"/>
    </source>
</evidence>
<dbReference type="InterPro" id="IPR011764">
    <property type="entry name" value="Biotin_carboxylation_dom"/>
</dbReference>
<evidence type="ECO:0000259" key="7">
    <source>
        <dbReference type="PROSITE" id="PS50968"/>
    </source>
</evidence>
<evidence type="ECO:0000256" key="2">
    <source>
        <dbReference type="ARBA" id="ARBA00022598"/>
    </source>
</evidence>
<proteinExistence type="predicted"/>